<evidence type="ECO:0000313" key="8">
    <source>
        <dbReference type="EMBL" id="KAH9822122.1"/>
    </source>
</evidence>
<comment type="caution">
    <text evidence="8">The sequence shown here is derived from an EMBL/GenBank/DDBJ whole genome shotgun (WGS) entry which is preliminary data.</text>
</comment>
<accession>A0A9W7SLH8</accession>
<dbReference type="Gene3D" id="3.30.300.30">
    <property type="match status" value="1"/>
</dbReference>
<dbReference type="OrthoDB" id="6509636at2759"/>
<organism evidence="8 9">
    <name type="scientific">Teratosphaeria destructans</name>
    <dbReference type="NCBI Taxonomy" id="418781"/>
    <lineage>
        <taxon>Eukaryota</taxon>
        <taxon>Fungi</taxon>
        <taxon>Dikarya</taxon>
        <taxon>Ascomycota</taxon>
        <taxon>Pezizomycotina</taxon>
        <taxon>Dothideomycetes</taxon>
        <taxon>Dothideomycetidae</taxon>
        <taxon>Mycosphaerellales</taxon>
        <taxon>Teratosphaeriaceae</taxon>
        <taxon>Teratosphaeria</taxon>
    </lineage>
</organism>
<dbReference type="InterPro" id="IPR045851">
    <property type="entry name" value="AMP-bd_C_sf"/>
</dbReference>
<dbReference type="GO" id="GO:0016405">
    <property type="term" value="F:CoA-ligase activity"/>
    <property type="evidence" value="ECO:0007669"/>
    <property type="project" value="TreeGrafter"/>
</dbReference>
<keyword evidence="3" id="KW-0436">Ligase</keyword>
<dbReference type="GO" id="GO:0005524">
    <property type="term" value="F:ATP binding"/>
    <property type="evidence" value="ECO:0007669"/>
    <property type="project" value="UniProtKB-KW"/>
</dbReference>
<dbReference type="PANTHER" id="PTHR24096">
    <property type="entry name" value="LONG-CHAIN-FATTY-ACID--COA LIGASE"/>
    <property type="match status" value="1"/>
</dbReference>
<feature type="domain" description="AMP-binding enzyme C-terminal" evidence="7">
    <location>
        <begin position="510"/>
        <end position="584"/>
    </location>
</feature>
<comment type="similarity">
    <text evidence="2">Belongs to the ATP-dependent AMP-binding enzyme family.</text>
</comment>
<evidence type="ECO:0000259" key="7">
    <source>
        <dbReference type="Pfam" id="PF13193"/>
    </source>
</evidence>
<gene>
    <name evidence="8" type="ORF">Tdes44962_MAKER04798</name>
</gene>
<evidence type="ECO:0000256" key="4">
    <source>
        <dbReference type="ARBA" id="ARBA00022741"/>
    </source>
</evidence>
<sequence length="598" mass="65727">MQRLITHLRKIAKITALHSQALDLHSRSKRILQLALDRVAAHRFNSSTGSPEMNAFKATGMVIQDCIDDFGCHTNLVTWTLSGAYDDSKAVLIDAADSRRFVTLRRARNLVSLLAGQFREDSTVCLHLANDVTYPILTLAILASSCRWTGTNPAYTASELRHHLTTSEADYIITASEHFDVAQQAVNLSGRAVEIIIFTDILSDPTPADLALAPLDIERLASANGAALRTLGDLVQHRRPRCVANLTQGICPDSTAVLMSTSGTSGFPKIAARSHRALMVEQEAIQDNDRAKPYDVRRLFCVPCFHAFAAPEMLFNALRLGHTSYFMKRFDSSFAQKIHDYQITETFGPPPMLSMLVNSPRSYPLLQSLRYIAFGGAPLVPELRRRVLNMFRDPPRIVPVYGMTEGGWFTTLKYPEQDNTGSLGRAIPGYELKLDPEVNGGQAGAGEVLVRGPQLMSGYLNNPSATAEAFAEGGWLRTGDIGCIRDGRVYLIDRAKDLIKCNGWQVAPVELENALLQHPDIIDAAAFGVGQDVDEHPMLCAVTASDDLTEDEVKAHLRSRLTSYKVSKSEIRFVQSIPKSGAGKILKKVLKGQMLGIV</sequence>
<dbReference type="InterPro" id="IPR025110">
    <property type="entry name" value="AMP-bd_C"/>
</dbReference>
<name>A0A9W7SLH8_9PEZI</name>
<dbReference type="Gene3D" id="3.40.50.12780">
    <property type="entry name" value="N-terminal domain of ligase-like"/>
    <property type="match status" value="1"/>
</dbReference>
<keyword evidence="9" id="KW-1185">Reference proteome</keyword>
<evidence type="ECO:0000256" key="5">
    <source>
        <dbReference type="ARBA" id="ARBA00022840"/>
    </source>
</evidence>
<reference evidence="8 9" key="2">
    <citation type="journal article" date="2021" name="Curr. Genet.">
        <title>Genetic response to nitrogen starvation in the aggressive Eucalyptus foliar pathogen Teratosphaeria destructans.</title>
        <authorList>
            <person name="Havenga M."/>
            <person name="Wingfield B.D."/>
            <person name="Wingfield M.J."/>
            <person name="Dreyer L.L."/>
            <person name="Roets F."/>
            <person name="Aylward J."/>
        </authorList>
    </citation>
    <scope>NUCLEOTIDE SEQUENCE [LARGE SCALE GENOMIC DNA]</scope>
    <source>
        <strain evidence="8">CMW44962</strain>
    </source>
</reference>
<comment type="pathway">
    <text evidence="1">Secondary metabolite biosynthesis.</text>
</comment>
<reference evidence="8 9" key="1">
    <citation type="journal article" date="2018" name="IMA Fungus">
        <title>IMA Genome-F 10: Nine draft genome sequences of Claviceps purpurea s.lat., including C. arundinis, C. humidiphila, and C. cf. spartinae, pseudomolecules for the pitch canker pathogen Fusarium circinatum, draft genome of Davidsoniella eucalypti, Grosmannia galeiformis, Quambalaria eucalypti, and Teratosphaeria destructans.</title>
        <authorList>
            <person name="Wingfield B.D."/>
            <person name="Liu M."/>
            <person name="Nguyen H.D."/>
            <person name="Lane F.A."/>
            <person name="Morgan S.W."/>
            <person name="De Vos L."/>
            <person name="Wilken P.M."/>
            <person name="Duong T.A."/>
            <person name="Aylward J."/>
            <person name="Coetzee M.P."/>
            <person name="Dadej K."/>
            <person name="De Beer Z.W."/>
            <person name="Findlay W."/>
            <person name="Havenga M."/>
            <person name="Kolarik M."/>
            <person name="Menzies J.G."/>
            <person name="Naidoo K."/>
            <person name="Pochopski O."/>
            <person name="Shoukouhi P."/>
            <person name="Santana Q.C."/>
            <person name="Seifert K.A."/>
            <person name="Soal N."/>
            <person name="Steenkamp E.T."/>
            <person name="Tatham C.T."/>
            <person name="van der Nest M.A."/>
            <person name="Wingfield M.J."/>
        </authorList>
    </citation>
    <scope>NUCLEOTIDE SEQUENCE [LARGE SCALE GENOMIC DNA]</scope>
    <source>
        <strain evidence="8">CMW44962</strain>
    </source>
</reference>
<protein>
    <submittedName>
        <fullName evidence="8">Acyl-CoA ligase azaF-like</fullName>
    </submittedName>
</protein>
<evidence type="ECO:0000256" key="3">
    <source>
        <dbReference type="ARBA" id="ARBA00022598"/>
    </source>
</evidence>
<dbReference type="GO" id="GO:0019748">
    <property type="term" value="P:secondary metabolic process"/>
    <property type="evidence" value="ECO:0007669"/>
    <property type="project" value="TreeGrafter"/>
</dbReference>
<dbReference type="Pfam" id="PF13193">
    <property type="entry name" value="AMP-binding_C"/>
    <property type="match status" value="1"/>
</dbReference>
<dbReference type="InterPro" id="IPR042099">
    <property type="entry name" value="ANL_N_sf"/>
</dbReference>
<dbReference type="InterPro" id="IPR000873">
    <property type="entry name" value="AMP-dep_synth/lig_dom"/>
</dbReference>
<keyword evidence="4" id="KW-0547">Nucleotide-binding</keyword>
<evidence type="ECO:0000313" key="9">
    <source>
        <dbReference type="Proteomes" id="UP001138500"/>
    </source>
</evidence>
<dbReference type="Pfam" id="PF00501">
    <property type="entry name" value="AMP-binding"/>
    <property type="match status" value="1"/>
</dbReference>
<evidence type="ECO:0000256" key="2">
    <source>
        <dbReference type="ARBA" id="ARBA00006432"/>
    </source>
</evidence>
<dbReference type="AlphaFoldDB" id="A0A9W7SLH8"/>
<dbReference type="Proteomes" id="UP001138500">
    <property type="component" value="Unassembled WGS sequence"/>
</dbReference>
<proteinExistence type="inferred from homology"/>
<dbReference type="SUPFAM" id="SSF56801">
    <property type="entry name" value="Acetyl-CoA synthetase-like"/>
    <property type="match status" value="1"/>
</dbReference>
<dbReference type="EMBL" id="RIBY02002223">
    <property type="protein sequence ID" value="KAH9822122.1"/>
    <property type="molecule type" value="Genomic_DNA"/>
</dbReference>
<keyword evidence="5" id="KW-0067">ATP-binding</keyword>
<dbReference type="PANTHER" id="PTHR24096:SF317">
    <property type="entry name" value="ADENYLATE-FORMING ENZYME AFEA"/>
    <property type="match status" value="1"/>
</dbReference>
<evidence type="ECO:0000256" key="1">
    <source>
        <dbReference type="ARBA" id="ARBA00005179"/>
    </source>
</evidence>
<feature type="domain" description="AMP-dependent synthetase/ligase" evidence="6">
    <location>
        <begin position="106"/>
        <end position="460"/>
    </location>
</feature>
<evidence type="ECO:0000259" key="6">
    <source>
        <dbReference type="Pfam" id="PF00501"/>
    </source>
</evidence>